<keyword evidence="5" id="KW-1185">Reference proteome</keyword>
<comment type="caution">
    <text evidence="4">The sequence shown here is derived from an EMBL/GenBank/DDBJ whole genome shotgun (WGS) entry which is preliminary data.</text>
</comment>
<evidence type="ECO:0000256" key="2">
    <source>
        <dbReference type="PROSITE-ProRule" id="PRU01122"/>
    </source>
</evidence>
<dbReference type="InterPro" id="IPR008269">
    <property type="entry name" value="Lon_proteolytic"/>
</dbReference>
<dbReference type="Gene3D" id="3.40.50.300">
    <property type="entry name" value="P-loop containing nucleotide triphosphate hydrolases"/>
    <property type="match status" value="1"/>
</dbReference>
<keyword evidence="2" id="KW-0378">Hydrolase</keyword>
<dbReference type="PANTHER" id="PTHR10046">
    <property type="entry name" value="ATP DEPENDENT LON PROTEASE FAMILY MEMBER"/>
    <property type="match status" value="1"/>
</dbReference>
<dbReference type="RefSeq" id="WP_064600032.1">
    <property type="nucleotide sequence ID" value="NZ_JBDJAE010000005.1"/>
</dbReference>
<dbReference type="InterPro" id="IPR041699">
    <property type="entry name" value="AAA_32"/>
</dbReference>
<dbReference type="EC" id="3.4.21.53" evidence="2"/>
<dbReference type="AlphaFoldDB" id="A0A1B7L0A0"/>
<evidence type="ECO:0000259" key="3">
    <source>
        <dbReference type="PROSITE" id="PS51786"/>
    </source>
</evidence>
<protein>
    <recommendedName>
        <fullName evidence="2">endopeptidase La</fullName>
        <ecNumber evidence="2">3.4.21.53</ecNumber>
    </recommendedName>
</protein>
<dbReference type="PROSITE" id="PS51786">
    <property type="entry name" value="LON_PROTEOLYTIC"/>
    <property type="match status" value="1"/>
</dbReference>
<dbReference type="SUPFAM" id="SSF54211">
    <property type="entry name" value="Ribosomal protein S5 domain 2-like"/>
    <property type="match status" value="1"/>
</dbReference>
<dbReference type="Pfam" id="PF05362">
    <property type="entry name" value="Lon_C"/>
    <property type="match status" value="1"/>
</dbReference>
<dbReference type="Pfam" id="PF13654">
    <property type="entry name" value="AAA_32"/>
    <property type="match status" value="1"/>
</dbReference>
<gene>
    <name evidence="4" type="ORF">A9B99_13320</name>
</gene>
<dbReference type="InterPro" id="IPR027065">
    <property type="entry name" value="Lon_Prtase"/>
</dbReference>
<dbReference type="GO" id="GO:0006508">
    <property type="term" value="P:proteolysis"/>
    <property type="evidence" value="ECO:0007669"/>
    <property type="project" value="UniProtKB-KW"/>
</dbReference>
<dbReference type="Gene3D" id="3.30.230.10">
    <property type="match status" value="1"/>
</dbReference>
<organism evidence="4 5">
    <name type="scientific">Mangrovibacter phragmitis</name>
    <dbReference type="NCBI Taxonomy" id="1691903"/>
    <lineage>
        <taxon>Bacteria</taxon>
        <taxon>Pseudomonadati</taxon>
        <taxon>Pseudomonadota</taxon>
        <taxon>Gammaproteobacteria</taxon>
        <taxon>Enterobacterales</taxon>
        <taxon>Enterobacteriaceae</taxon>
        <taxon>Mangrovibacter</taxon>
    </lineage>
</organism>
<feature type="active site" evidence="2">
    <location>
        <position position="481"/>
    </location>
</feature>
<evidence type="ECO:0000256" key="1">
    <source>
        <dbReference type="ARBA" id="ARBA00022670"/>
    </source>
</evidence>
<sequence>MTINRLTSQALTLDATPYDSLFAQPGDNDAVSQALQSIQPRLTDTLTHFLHPSVPSRFMVIKAPGTQPYLDTIHELVSQQFTGTNSLYGGHYRFSTTDVTFDAPTTEDALFCTRPNVLSTAWAETEQLCGCIRQFNGELSAQPGLLHRANGGVLILSLRLLLEQPLMWLRVKQWVTRQVFTWFSPDETKPLPVTMPAIPLDIRLILVGDRDELAELDALTPEMTEIAVYSEYEDEILINDEQDIIRWRNWIHNRALNKALPRPASDAWPRLLELATRYTEDQCSLPVNPLWFERLFTSIATATGTETFSGEAFQLFLEKQAWREGYLAERILDDILDDQVRVETQGERVGQINALSVIEFPGHPRPVGEPSRISCVVHVGDGELTDIERKAELGGNIHAKGMMIMQAFLMAELDLDQQLPFSASLTFEQSYSEVDGDSASMAELCAFISALADVPVYQNIAITGSVDQFGCAQPVGGLNEKIESFFALCAARGLTGNQGVIIPLANVRHLSLCEPLRSAVEQEQFYIWAVEDVFDALPLLTGLPWSDEIQGRNNLMQLVQERIAQASQQDARHRLPWPLRWLNWFNHN</sequence>
<dbReference type="EMBL" id="LYRP01000043">
    <property type="protein sequence ID" value="OAT75790.1"/>
    <property type="molecule type" value="Genomic_DNA"/>
</dbReference>
<proteinExistence type="inferred from homology"/>
<dbReference type="STRING" id="1691903.A9B99_13320"/>
<feature type="active site" evidence="2">
    <location>
        <position position="438"/>
    </location>
</feature>
<dbReference type="GO" id="GO:0005524">
    <property type="term" value="F:ATP binding"/>
    <property type="evidence" value="ECO:0007669"/>
    <property type="project" value="InterPro"/>
</dbReference>
<name>A0A1B7L0A0_9ENTR</name>
<feature type="domain" description="Lon proteolytic" evidence="3">
    <location>
        <begin position="346"/>
        <end position="543"/>
    </location>
</feature>
<reference evidence="5" key="1">
    <citation type="submission" date="2016-05" db="EMBL/GenBank/DDBJ databases">
        <authorList>
            <person name="Behera P."/>
            <person name="Vaishampayan P."/>
            <person name="Singh N."/>
            <person name="Raina V."/>
            <person name="Suar M."/>
            <person name="Pattnaik A."/>
            <person name="Rastogi G."/>
        </authorList>
    </citation>
    <scope>NUCLEOTIDE SEQUENCE [LARGE SCALE GENOMIC DNA]</scope>
    <source>
        <strain evidence="5">MP23</strain>
    </source>
</reference>
<dbReference type="Proteomes" id="UP000078225">
    <property type="component" value="Unassembled WGS sequence"/>
</dbReference>
<dbReference type="GO" id="GO:0004176">
    <property type="term" value="F:ATP-dependent peptidase activity"/>
    <property type="evidence" value="ECO:0007669"/>
    <property type="project" value="UniProtKB-UniRule"/>
</dbReference>
<comment type="catalytic activity">
    <reaction evidence="2">
        <text>Hydrolysis of proteins in presence of ATP.</text>
        <dbReference type="EC" id="3.4.21.53"/>
    </reaction>
</comment>
<keyword evidence="2" id="KW-0720">Serine protease</keyword>
<evidence type="ECO:0000313" key="4">
    <source>
        <dbReference type="EMBL" id="OAT75790.1"/>
    </source>
</evidence>
<dbReference type="InterPro" id="IPR020568">
    <property type="entry name" value="Ribosomal_Su5_D2-typ_SF"/>
</dbReference>
<dbReference type="GO" id="GO:0030163">
    <property type="term" value="P:protein catabolic process"/>
    <property type="evidence" value="ECO:0007669"/>
    <property type="project" value="InterPro"/>
</dbReference>
<keyword evidence="1 2" id="KW-0645">Protease</keyword>
<dbReference type="GO" id="GO:0004252">
    <property type="term" value="F:serine-type endopeptidase activity"/>
    <property type="evidence" value="ECO:0007669"/>
    <property type="project" value="UniProtKB-UniRule"/>
</dbReference>
<dbReference type="InterPro" id="IPR027417">
    <property type="entry name" value="P-loop_NTPase"/>
</dbReference>
<comment type="similarity">
    <text evidence="2">Belongs to the peptidase S16 family.</text>
</comment>
<evidence type="ECO:0000313" key="5">
    <source>
        <dbReference type="Proteomes" id="UP000078225"/>
    </source>
</evidence>
<accession>A0A1B7L0A0</accession>
<dbReference type="InterPro" id="IPR014721">
    <property type="entry name" value="Ribsml_uS5_D2-typ_fold_subgr"/>
</dbReference>
<dbReference type="PRINTS" id="PR00830">
    <property type="entry name" value="ENDOLAPTASE"/>
</dbReference>